<evidence type="ECO:0000313" key="3">
    <source>
        <dbReference type="EMBL" id="SDP54038.1"/>
    </source>
</evidence>
<dbReference type="Gene3D" id="3.10.129.10">
    <property type="entry name" value="Hotdog Thioesterase"/>
    <property type="match status" value="1"/>
</dbReference>
<dbReference type="Proteomes" id="UP000199077">
    <property type="component" value="Chromosome I"/>
</dbReference>
<accession>A0A1H0TK83</accession>
<proteinExistence type="inferred from homology"/>
<dbReference type="SUPFAM" id="SSF54637">
    <property type="entry name" value="Thioesterase/thiol ester dehydrase-isomerase"/>
    <property type="match status" value="1"/>
</dbReference>
<gene>
    <name evidence="3" type="ORF">SAMN04489867_2842</name>
</gene>
<comment type="similarity">
    <text evidence="1">Belongs to the 4-hydroxybenzoyl-CoA thioesterase family.</text>
</comment>
<dbReference type="OrthoDB" id="9799036at2"/>
<dbReference type="Pfam" id="PF13279">
    <property type="entry name" value="4HBT_2"/>
    <property type="match status" value="1"/>
</dbReference>
<dbReference type="PANTHER" id="PTHR31793">
    <property type="entry name" value="4-HYDROXYBENZOYL-COA THIOESTERASE FAMILY MEMBER"/>
    <property type="match status" value="1"/>
</dbReference>
<reference evidence="4" key="1">
    <citation type="submission" date="2016-10" db="EMBL/GenBank/DDBJ databases">
        <authorList>
            <person name="Varghese N."/>
            <person name="Submissions S."/>
        </authorList>
    </citation>
    <scope>NUCLEOTIDE SEQUENCE [LARGE SCALE GENOMIC DNA]</scope>
    <source>
        <strain evidence="4">DSM 22329</strain>
    </source>
</reference>
<keyword evidence="4" id="KW-1185">Reference proteome</keyword>
<dbReference type="CDD" id="cd00586">
    <property type="entry name" value="4HBT"/>
    <property type="match status" value="1"/>
</dbReference>
<dbReference type="EMBL" id="LT629711">
    <property type="protein sequence ID" value="SDP54038.1"/>
    <property type="molecule type" value="Genomic_DNA"/>
</dbReference>
<evidence type="ECO:0000256" key="2">
    <source>
        <dbReference type="ARBA" id="ARBA00022801"/>
    </source>
</evidence>
<organism evidence="3 4">
    <name type="scientific">Pedococcus dokdonensis</name>
    <dbReference type="NCBI Taxonomy" id="443156"/>
    <lineage>
        <taxon>Bacteria</taxon>
        <taxon>Bacillati</taxon>
        <taxon>Actinomycetota</taxon>
        <taxon>Actinomycetes</taxon>
        <taxon>Micrococcales</taxon>
        <taxon>Intrasporangiaceae</taxon>
        <taxon>Pedococcus</taxon>
    </lineage>
</organism>
<name>A0A1H0TK83_9MICO</name>
<dbReference type="RefSeq" id="WP_091786742.1">
    <property type="nucleotide sequence ID" value="NZ_LT629711.1"/>
</dbReference>
<protein>
    <submittedName>
        <fullName evidence="3">Acyl-CoA thioester hydrolase</fullName>
    </submittedName>
</protein>
<dbReference type="GO" id="GO:0047617">
    <property type="term" value="F:fatty acyl-CoA hydrolase activity"/>
    <property type="evidence" value="ECO:0007669"/>
    <property type="project" value="TreeGrafter"/>
</dbReference>
<dbReference type="InterPro" id="IPR029069">
    <property type="entry name" value="HotDog_dom_sf"/>
</dbReference>
<dbReference type="STRING" id="443156.SAMN04489867_2842"/>
<keyword evidence="2 3" id="KW-0378">Hydrolase</keyword>
<dbReference type="AlphaFoldDB" id="A0A1H0TK83"/>
<dbReference type="InterPro" id="IPR050563">
    <property type="entry name" value="4-hydroxybenzoyl-CoA_TE"/>
</dbReference>
<evidence type="ECO:0000313" key="4">
    <source>
        <dbReference type="Proteomes" id="UP000199077"/>
    </source>
</evidence>
<sequence>MTADADRSLTRDHFDQVTRVTTRWSDNDMYGHLNNAVYYELFDSAINAWLITLGEAEPMGSSTLGVVAESGCRFFRELEYPRPLDVAVRVERLGRSSITYALGLFDAEASEIAALGRWVHVYIDRESRSAVPIPPVVRELLEQAVAAR</sequence>
<evidence type="ECO:0000256" key="1">
    <source>
        <dbReference type="ARBA" id="ARBA00005953"/>
    </source>
</evidence>
<dbReference type="PANTHER" id="PTHR31793:SF27">
    <property type="entry name" value="NOVEL THIOESTERASE SUPERFAMILY DOMAIN AND SAPOSIN A-TYPE DOMAIN CONTAINING PROTEIN (0610012H03RIK)"/>
    <property type="match status" value="1"/>
</dbReference>